<feature type="region of interest" description="Disordered" evidence="1">
    <location>
        <begin position="1"/>
        <end position="23"/>
    </location>
</feature>
<organism evidence="2 3">
    <name type="scientific">Senna tora</name>
    <dbReference type="NCBI Taxonomy" id="362788"/>
    <lineage>
        <taxon>Eukaryota</taxon>
        <taxon>Viridiplantae</taxon>
        <taxon>Streptophyta</taxon>
        <taxon>Embryophyta</taxon>
        <taxon>Tracheophyta</taxon>
        <taxon>Spermatophyta</taxon>
        <taxon>Magnoliopsida</taxon>
        <taxon>eudicotyledons</taxon>
        <taxon>Gunneridae</taxon>
        <taxon>Pentapetalae</taxon>
        <taxon>rosids</taxon>
        <taxon>fabids</taxon>
        <taxon>Fabales</taxon>
        <taxon>Fabaceae</taxon>
        <taxon>Caesalpinioideae</taxon>
        <taxon>Cassia clade</taxon>
        <taxon>Senna</taxon>
    </lineage>
</organism>
<evidence type="ECO:0000313" key="2">
    <source>
        <dbReference type="EMBL" id="KAF7842457.1"/>
    </source>
</evidence>
<reference evidence="2" key="1">
    <citation type="submission" date="2020-09" db="EMBL/GenBank/DDBJ databases">
        <title>Genome-Enabled Discovery of Anthraquinone Biosynthesis in Senna tora.</title>
        <authorList>
            <person name="Kang S.-H."/>
            <person name="Pandey R.P."/>
            <person name="Lee C.-M."/>
            <person name="Sim J.-S."/>
            <person name="Jeong J.-T."/>
            <person name="Choi B.-S."/>
            <person name="Jung M."/>
            <person name="Ginzburg D."/>
            <person name="Zhao K."/>
            <person name="Won S.Y."/>
            <person name="Oh T.-J."/>
            <person name="Yu Y."/>
            <person name="Kim N.-H."/>
            <person name="Lee O.R."/>
            <person name="Lee T.-H."/>
            <person name="Bashyal P."/>
            <person name="Kim T.-S."/>
            <person name="Lee W.-H."/>
            <person name="Kawkins C."/>
            <person name="Kim C.-K."/>
            <person name="Kim J.S."/>
            <person name="Ahn B.O."/>
            <person name="Rhee S.Y."/>
            <person name="Sohng J.K."/>
        </authorList>
    </citation>
    <scope>NUCLEOTIDE SEQUENCE</scope>
    <source>
        <tissue evidence="2">Leaf</tissue>
    </source>
</reference>
<gene>
    <name evidence="2" type="ORF">G2W53_004755</name>
</gene>
<sequence>MALKKLCRKSQQGGEAEPLGTVQ</sequence>
<proteinExistence type="predicted"/>
<accession>A0A834XCR6</accession>
<keyword evidence="3" id="KW-1185">Reference proteome</keyword>
<comment type="caution">
    <text evidence="2">The sequence shown here is derived from an EMBL/GenBank/DDBJ whole genome shotgun (WGS) entry which is preliminary data.</text>
</comment>
<dbReference type="AlphaFoldDB" id="A0A834XCR6"/>
<evidence type="ECO:0000313" key="3">
    <source>
        <dbReference type="Proteomes" id="UP000634136"/>
    </source>
</evidence>
<dbReference type="Proteomes" id="UP000634136">
    <property type="component" value="Unassembled WGS sequence"/>
</dbReference>
<name>A0A834XCR6_9FABA</name>
<evidence type="ECO:0000256" key="1">
    <source>
        <dbReference type="SAM" id="MobiDB-lite"/>
    </source>
</evidence>
<dbReference type="EMBL" id="JAAIUW010000002">
    <property type="protein sequence ID" value="KAF7842457.1"/>
    <property type="molecule type" value="Genomic_DNA"/>
</dbReference>
<protein>
    <submittedName>
        <fullName evidence="2">Uncharacterized protein</fullName>
    </submittedName>
</protein>